<sequence length="39" mass="4370">MPLKKYPPSSAGVAVTFQSRMWLLFSLEAFPVHQLFSAS</sequence>
<organism evidence="1 2">
    <name type="scientific">Mycobacterium avium (strain 104)</name>
    <dbReference type="NCBI Taxonomy" id="243243"/>
    <lineage>
        <taxon>Bacteria</taxon>
        <taxon>Bacillati</taxon>
        <taxon>Actinomycetota</taxon>
        <taxon>Actinomycetes</taxon>
        <taxon>Mycobacteriales</taxon>
        <taxon>Mycobacteriaceae</taxon>
        <taxon>Mycobacterium</taxon>
        <taxon>Mycobacterium avium complex (MAC)</taxon>
    </lineage>
</organism>
<proteinExistence type="predicted"/>
<accession>A0A0H2ZT77</accession>
<evidence type="ECO:0000313" key="1">
    <source>
        <dbReference type="EMBL" id="ABK64993.1"/>
    </source>
</evidence>
<dbReference type="HOGENOM" id="CLU_3312959_0_0_11"/>
<dbReference type="EMBL" id="CP000479">
    <property type="protein sequence ID" value="ABK64993.1"/>
    <property type="molecule type" value="Genomic_DNA"/>
</dbReference>
<name>A0A0H2ZT77_MYCA1</name>
<reference evidence="1 2" key="1">
    <citation type="submission" date="2006-10" db="EMBL/GenBank/DDBJ databases">
        <authorList>
            <person name="Fleischmann R.D."/>
            <person name="Dodson R.J."/>
            <person name="Haft D.H."/>
            <person name="Merkel J.S."/>
            <person name="Nelson W.C."/>
            <person name="Fraser C.M."/>
        </authorList>
    </citation>
    <scope>NUCLEOTIDE SEQUENCE [LARGE SCALE GENOMIC DNA]</scope>
    <source>
        <strain evidence="1 2">104</strain>
    </source>
</reference>
<dbReference type="AlphaFoldDB" id="A0A0H2ZT77"/>
<protein>
    <submittedName>
        <fullName evidence="1">Uncharacterized protein</fullName>
    </submittedName>
</protein>
<dbReference type="Proteomes" id="UP000001574">
    <property type="component" value="Chromosome"/>
</dbReference>
<evidence type="ECO:0000313" key="2">
    <source>
        <dbReference type="Proteomes" id="UP000001574"/>
    </source>
</evidence>
<dbReference type="KEGG" id="mav:MAV_3807"/>
<gene>
    <name evidence="1" type="ordered locus">MAV_3807</name>
</gene>